<keyword evidence="2" id="KW-0611">Plant defense</keyword>
<dbReference type="PANTHER" id="PTHR36766">
    <property type="entry name" value="PLANT BROAD-SPECTRUM MILDEW RESISTANCE PROTEIN RPW8"/>
    <property type="match status" value="1"/>
</dbReference>
<dbReference type="InterPro" id="IPR002182">
    <property type="entry name" value="NB-ARC"/>
</dbReference>
<dbReference type="Gene3D" id="1.10.10.10">
    <property type="entry name" value="Winged helix-like DNA-binding domain superfamily/Winged helix DNA-binding domain"/>
    <property type="match status" value="1"/>
</dbReference>
<dbReference type="InterPro" id="IPR055414">
    <property type="entry name" value="LRR_R13L4/SHOC2-like"/>
</dbReference>
<proteinExistence type="predicted"/>
<accession>A0A835FU00</accession>
<dbReference type="GO" id="GO:0006952">
    <property type="term" value="P:defense response"/>
    <property type="evidence" value="ECO:0007669"/>
    <property type="project" value="UniProtKB-KW"/>
</dbReference>
<reference evidence="5" key="1">
    <citation type="submission" date="2020-07" db="EMBL/GenBank/DDBJ databases">
        <title>Genome sequence and genetic diversity analysis of an under-domesticated orphan crop, white fonio (Digitaria exilis).</title>
        <authorList>
            <person name="Bennetzen J.L."/>
            <person name="Chen S."/>
            <person name="Ma X."/>
            <person name="Wang X."/>
            <person name="Yssel A.E.J."/>
            <person name="Chaluvadi S.R."/>
            <person name="Johnson M."/>
            <person name="Gangashetty P."/>
            <person name="Hamidou F."/>
            <person name="Sanogo M.D."/>
            <person name="Zwaenepoel A."/>
            <person name="Wallace J."/>
            <person name="Van De Peer Y."/>
            <person name="Van Deynze A."/>
        </authorList>
    </citation>
    <scope>NUCLEOTIDE SEQUENCE</scope>
    <source>
        <tissue evidence="5">Leaves</tissue>
    </source>
</reference>
<keyword evidence="1" id="KW-0677">Repeat</keyword>
<dbReference type="InterPro" id="IPR032675">
    <property type="entry name" value="LRR_dom_sf"/>
</dbReference>
<dbReference type="SUPFAM" id="SSF52058">
    <property type="entry name" value="L domain-like"/>
    <property type="match status" value="1"/>
</dbReference>
<evidence type="ECO:0000256" key="2">
    <source>
        <dbReference type="ARBA" id="ARBA00022821"/>
    </source>
</evidence>
<evidence type="ECO:0000259" key="4">
    <source>
        <dbReference type="Pfam" id="PF23598"/>
    </source>
</evidence>
<dbReference type="SUPFAM" id="SSF52540">
    <property type="entry name" value="P-loop containing nucleoside triphosphate hydrolases"/>
    <property type="match status" value="1"/>
</dbReference>
<evidence type="ECO:0000259" key="3">
    <source>
        <dbReference type="Pfam" id="PF00931"/>
    </source>
</evidence>
<dbReference type="InterPro" id="IPR036388">
    <property type="entry name" value="WH-like_DNA-bd_sf"/>
</dbReference>
<feature type="domain" description="NB-ARC" evidence="3">
    <location>
        <begin position="90"/>
        <end position="239"/>
    </location>
</feature>
<dbReference type="PRINTS" id="PR00364">
    <property type="entry name" value="DISEASERSIST"/>
</dbReference>
<dbReference type="Pfam" id="PF00931">
    <property type="entry name" value="NB-ARC"/>
    <property type="match status" value="1"/>
</dbReference>
<evidence type="ECO:0000313" key="5">
    <source>
        <dbReference type="EMBL" id="KAF8776524.1"/>
    </source>
</evidence>
<dbReference type="OrthoDB" id="1050628at2759"/>
<dbReference type="PANTHER" id="PTHR36766:SF70">
    <property type="entry name" value="DISEASE RESISTANCE PROTEIN RGA4"/>
    <property type="match status" value="1"/>
</dbReference>
<dbReference type="Gene3D" id="1.10.8.430">
    <property type="entry name" value="Helical domain of apoptotic protease-activating factors"/>
    <property type="match status" value="1"/>
</dbReference>
<comment type="caution">
    <text evidence="5">The sequence shown here is derived from an EMBL/GenBank/DDBJ whole genome shotgun (WGS) entry which is preliminary data.</text>
</comment>
<gene>
    <name evidence="5" type="ORF">HU200_003239</name>
</gene>
<dbReference type="InterPro" id="IPR027417">
    <property type="entry name" value="P-loop_NTPase"/>
</dbReference>
<feature type="domain" description="Disease resistance R13L4/SHOC-2-like LRR" evidence="4">
    <location>
        <begin position="388"/>
        <end position="687"/>
    </location>
</feature>
<sequence length="845" mass="95016">MIACIPVQFLSCIGTVQKRPMTNAKTRNRITKIKISELQQRVKTLADTEPIVKASPWNRNISHLLEPNIEGKEIINASGKLADLVVAHKRKNIHKIAIVGRGGVGKTTLAQKVYNHQKVRGIFSKQAWICASREYSDNALLKELLKSIGMPQEKELRKEDLKGKLSEAVKGKTLFMVLDDVWTSKIWTDLLQIPLDAAAAAIILVTTRSITVAQEIGVQNMHQVQLMTREDGWELLWKSMHINEEEEVKNLKELGMQIVNKCAGLPLAIKTVAGVLATKDKTRQQWEKILINSAWSTSELPIELHGTFVLSYEDLQPDLKKCFLYCALFPEKWTMNRDDFVRFWVAEGDPESLDSKTLSKLRYISVVTGKNVVRPPVMGTGLQGVRTLIFNCENSTSVESTVFQQLHHVKVLDLTGMLVGNITDYIANMVHLRLLDLDGTDVSHIPESIGSLRSLEVLNLQRCDSLHSLPSAITKLCNLRRLGLGGTPIDKVPAGIGNLALLSDLEGFPIGTARDDTEMQDGWTLEELASLVQLRRLDVVKLGKALPCGTSSFLQNKEHLKFIVLRCTEKATDIPYPDEDVRNIETIFEQLTPPKNLEHLAIDRFFGQCYPRWLGTHLPSVKHLTLANCISCEKLPPLGQLPNLKYLRIVGATSVTKIGPEFIGPEVSNPSSSNAVAFPMLELLVLREMTSWKEWSFVEEEEIQDGSTPANKEMSLQLLPCLKELQLVNCPKILSLPQQLAQASSLKVLQLRWAGSLNVLGNLPRLSDILVLATCSQLETISYLPRVRELRLQKCPNLKSVEKLDNLQQIWLTEDMKDTSSQWLPQLQEQHWRSHGKDLDVYTWR</sequence>
<organism evidence="5 6">
    <name type="scientific">Digitaria exilis</name>
    <dbReference type="NCBI Taxonomy" id="1010633"/>
    <lineage>
        <taxon>Eukaryota</taxon>
        <taxon>Viridiplantae</taxon>
        <taxon>Streptophyta</taxon>
        <taxon>Embryophyta</taxon>
        <taxon>Tracheophyta</taxon>
        <taxon>Spermatophyta</taxon>
        <taxon>Magnoliopsida</taxon>
        <taxon>Liliopsida</taxon>
        <taxon>Poales</taxon>
        <taxon>Poaceae</taxon>
        <taxon>PACMAD clade</taxon>
        <taxon>Panicoideae</taxon>
        <taxon>Panicodae</taxon>
        <taxon>Paniceae</taxon>
        <taxon>Anthephorinae</taxon>
        <taxon>Digitaria</taxon>
    </lineage>
</organism>
<protein>
    <recommendedName>
        <fullName evidence="7">NB-ARC domain-containing protein</fullName>
    </recommendedName>
</protein>
<dbReference type="Gene3D" id="3.80.10.10">
    <property type="entry name" value="Ribonuclease Inhibitor"/>
    <property type="match status" value="2"/>
</dbReference>
<dbReference type="AlphaFoldDB" id="A0A835FU00"/>
<name>A0A835FU00_9POAL</name>
<dbReference type="InterPro" id="IPR042197">
    <property type="entry name" value="Apaf_helical"/>
</dbReference>
<dbReference type="EMBL" id="JACEFO010000191">
    <property type="protein sequence ID" value="KAF8776524.1"/>
    <property type="molecule type" value="Genomic_DNA"/>
</dbReference>
<dbReference type="Proteomes" id="UP000636709">
    <property type="component" value="Unassembled WGS sequence"/>
</dbReference>
<dbReference type="GO" id="GO:0043531">
    <property type="term" value="F:ADP binding"/>
    <property type="evidence" value="ECO:0007669"/>
    <property type="project" value="InterPro"/>
</dbReference>
<evidence type="ECO:0008006" key="7">
    <source>
        <dbReference type="Google" id="ProtNLM"/>
    </source>
</evidence>
<dbReference type="Pfam" id="PF23598">
    <property type="entry name" value="LRR_14"/>
    <property type="match status" value="1"/>
</dbReference>
<dbReference type="Gene3D" id="3.40.50.300">
    <property type="entry name" value="P-loop containing nucleotide triphosphate hydrolases"/>
    <property type="match status" value="1"/>
</dbReference>
<evidence type="ECO:0000256" key="1">
    <source>
        <dbReference type="ARBA" id="ARBA00022737"/>
    </source>
</evidence>
<evidence type="ECO:0000313" key="6">
    <source>
        <dbReference type="Proteomes" id="UP000636709"/>
    </source>
</evidence>
<keyword evidence="6" id="KW-1185">Reference proteome</keyword>